<protein>
    <recommendedName>
        <fullName evidence="1">SCP2 domain-containing protein</fullName>
    </recommendedName>
</protein>
<evidence type="ECO:0000259" key="1">
    <source>
        <dbReference type="Pfam" id="PF02036"/>
    </source>
</evidence>
<feature type="domain" description="SCP2" evidence="1">
    <location>
        <begin position="36"/>
        <end position="114"/>
    </location>
</feature>
<gene>
    <name evidence="2" type="ORF">Psuf_005060</name>
</gene>
<reference evidence="2 3" key="1">
    <citation type="submission" date="2020-03" db="EMBL/GenBank/DDBJ databases">
        <title>Whole genome shotgun sequence of Phytohabitans suffuscus NBRC 105367.</title>
        <authorList>
            <person name="Komaki H."/>
            <person name="Tamura T."/>
        </authorList>
    </citation>
    <scope>NUCLEOTIDE SEQUENCE [LARGE SCALE GENOMIC DNA]</scope>
    <source>
        <strain evidence="2 3">NBRC 105367</strain>
    </source>
</reference>
<dbReference type="Gene3D" id="3.30.1050.10">
    <property type="entry name" value="SCP2 sterol-binding domain"/>
    <property type="match status" value="1"/>
</dbReference>
<dbReference type="Proteomes" id="UP000503011">
    <property type="component" value="Chromosome"/>
</dbReference>
<organism evidence="2 3">
    <name type="scientific">Phytohabitans suffuscus</name>
    <dbReference type="NCBI Taxonomy" id="624315"/>
    <lineage>
        <taxon>Bacteria</taxon>
        <taxon>Bacillati</taxon>
        <taxon>Actinomycetota</taxon>
        <taxon>Actinomycetes</taxon>
        <taxon>Micromonosporales</taxon>
        <taxon>Micromonosporaceae</taxon>
    </lineage>
</organism>
<dbReference type="EMBL" id="AP022871">
    <property type="protein sequence ID" value="BCB83193.1"/>
    <property type="molecule type" value="Genomic_DNA"/>
</dbReference>
<dbReference type="Pfam" id="PF02036">
    <property type="entry name" value="SCP2"/>
    <property type="match status" value="1"/>
</dbReference>
<accession>A0A6F8YAZ2</accession>
<dbReference type="SUPFAM" id="SSF55718">
    <property type="entry name" value="SCP-like"/>
    <property type="match status" value="1"/>
</dbReference>
<dbReference type="KEGG" id="psuu:Psuf_005060"/>
<sequence length="135" mass="15449">MSIEMPKVRYLSAEYLAELEKRGPRMPARPGLHVEIQYHIKDVPDGEDIKYYFRIHDGRLTEARLGTLEKSMCSLTMSYKNSVKVTTGELRPLVGLMTGRVRPSGDLARLRSMVPTLETEEFKALSSEVHDMTEY</sequence>
<proteinExistence type="predicted"/>
<reference evidence="2 3" key="2">
    <citation type="submission" date="2020-03" db="EMBL/GenBank/DDBJ databases">
        <authorList>
            <person name="Ichikawa N."/>
            <person name="Kimura A."/>
            <person name="Kitahashi Y."/>
            <person name="Uohara A."/>
        </authorList>
    </citation>
    <scope>NUCLEOTIDE SEQUENCE [LARGE SCALE GENOMIC DNA]</scope>
    <source>
        <strain evidence="2 3">NBRC 105367</strain>
    </source>
</reference>
<keyword evidence="3" id="KW-1185">Reference proteome</keyword>
<dbReference type="AlphaFoldDB" id="A0A6F8YAZ2"/>
<evidence type="ECO:0000313" key="3">
    <source>
        <dbReference type="Proteomes" id="UP000503011"/>
    </source>
</evidence>
<name>A0A6F8YAZ2_9ACTN</name>
<dbReference type="InterPro" id="IPR003033">
    <property type="entry name" value="SCP2_sterol-bd_dom"/>
</dbReference>
<dbReference type="InterPro" id="IPR036527">
    <property type="entry name" value="SCP2_sterol-bd_dom_sf"/>
</dbReference>
<evidence type="ECO:0000313" key="2">
    <source>
        <dbReference type="EMBL" id="BCB83193.1"/>
    </source>
</evidence>